<accession>A0A9X3YLJ3</accession>
<dbReference type="Pfam" id="PF13305">
    <property type="entry name" value="TetR_C_33"/>
    <property type="match status" value="1"/>
</dbReference>
<reference evidence="6" key="1">
    <citation type="submission" date="2023-02" db="EMBL/GenBank/DDBJ databases">
        <title>Tahibacter soli sp. nov. isolated from soil.</title>
        <authorList>
            <person name="Baek J.H."/>
            <person name="Lee J.K."/>
            <person name="Choi D.G."/>
            <person name="Jeon C.O."/>
        </authorList>
    </citation>
    <scope>NUCLEOTIDE SEQUENCE</scope>
    <source>
        <strain evidence="6">BL</strain>
    </source>
</reference>
<dbReference type="EMBL" id="JAOVZO020000018">
    <property type="protein sequence ID" value="MDC8014559.1"/>
    <property type="molecule type" value="Genomic_DNA"/>
</dbReference>
<evidence type="ECO:0000256" key="3">
    <source>
        <dbReference type="ARBA" id="ARBA00023163"/>
    </source>
</evidence>
<dbReference type="Gene3D" id="1.10.357.10">
    <property type="entry name" value="Tetracycline Repressor, domain 2"/>
    <property type="match status" value="1"/>
</dbReference>
<evidence type="ECO:0000313" key="6">
    <source>
        <dbReference type="EMBL" id="MDC8014559.1"/>
    </source>
</evidence>
<comment type="caution">
    <text evidence="6">The sequence shown here is derived from an EMBL/GenBank/DDBJ whole genome shotgun (WGS) entry which is preliminary data.</text>
</comment>
<dbReference type="Proteomes" id="UP001139971">
    <property type="component" value="Unassembled WGS sequence"/>
</dbReference>
<name>A0A9X3YLJ3_9GAMM</name>
<dbReference type="GO" id="GO:0003700">
    <property type="term" value="F:DNA-binding transcription factor activity"/>
    <property type="evidence" value="ECO:0007669"/>
    <property type="project" value="TreeGrafter"/>
</dbReference>
<feature type="DNA-binding region" description="H-T-H motif" evidence="4">
    <location>
        <begin position="28"/>
        <end position="47"/>
    </location>
</feature>
<feature type="domain" description="HTH tetR-type" evidence="5">
    <location>
        <begin position="5"/>
        <end position="65"/>
    </location>
</feature>
<dbReference type="InterPro" id="IPR001647">
    <property type="entry name" value="HTH_TetR"/>
</dbReference>
<evidence type="ECO:0000256" key="2">
    <source>
        <dbReference type="ARBA" id="ARBA00023125"/>
    </source>
</evidence>
<evidence type="ECO:0000313" key="7">
    <source>
        <dbReference type="Proteomes" id="UP001139971"/>
    </source>
</evidence>
<dbReference type="InterPro" id="IPR050109">
    <property type="entry name" value="HTH-type_TetR-like_transc_reg"/>
</dbReference>
<evidence type="ECO:0000256" key="4">
    <source>
        <dbReference type="PROSITE-ProRule" id="PRU00335"/>
    </source>
</evidence>
<dbReference type="SUPFAM" id="SSF48498">
    <property type="entry name" value="Tetracyclin repressor-like, C-terminal domain"/>
    <property type="match status" value="1"/>
</dbReference>
<dbReference type="SUPFAM" id="SSF46689">
    <property type="entry name" value="Homeodomain-like"/>
    <property type="match status" value="1"/>
</dbReference>
<keyword evidence="7" id="KW-1185">Reference proteome</keyword>
<dbReference type="PANTHER" id="PTHR30055:SF234">
    <property type="entry name" value="HTH-TYPE TRANSCRIPTIONAL REGULATOR BETI"/>
    <property type="match status" value="1"/>
</dbReference>
<gene>
    <name evidence="6" type="ORF">OD750_018595</name>
</gene>
<dbReference type="PRINTS" id="PR00455">
    <property type="entry name" value="HTHTETR"/>
</dbReference>
<keyword evidence="1" id="KW-0805">Transcription regulation</keyword>
<dbReference type="InterPro" id="IPR025996">
    <property type="entry name" value="MT1864/Rv1816-like_C"/>
</dbReference>
<dbReference type="InterPro" id="IPR036271">
    <property type="entry name" value="Tet_transcr_reg_TetR-rel_C_sf"/>
</dbReference>
<dbReference type="GO" id="GO:0000976">
    <property type="term" value="F:transcription cis-regulatory region binding"/>
    <property type="evidence" value="ECO:0007669"/>
    <property type="project" value="TreeGrafter"/>
</dbReference>
<keyword evidence="3" id="KW-0804">Transcription</keyword>
<dbReference type="PANTHER" id="PTHR30055">
    <property type="entry name" value="HTH-TYPE TRANSCRIPTIONAL REGULATOR RUTR"/>
    <property type="match status" value="1"/>
</dbReference>
<protein>
    <submittedName>
        <fullName evidence="6">TetR/AcrR family transcriptional regulator</fullName>
    </submittedName>
</protein>
<dbReference type="RefSeq" id="WP_263542224.1">
    <property type="nucleotide sequence ID" value="NZ_JAOVZO020000018.1"/>
</dbReference>
<sequence>MKAQPTTAQALLKAARKLFEKHGAEAVTMRRVGDAVGVSAMAIYRHYPNRQALLDRIATEAFVDLAAHLAAKATQTDPLARLTQLADLHLDFALAHRRLYDYMFFAPRPGARKYPDDFHARGSPTANPLADAVADAMRAGQLRDDDVWAVAFALSTQAHGLVALYLGGRFAFTLPQFRAFYHATLGRLIDGLKAR</sequence>
<dbReference type="Pfam" id="PF00440">
    <property type="entry name" value="TetR_N"/>
    <property type="match status" value="1"/>
</dbReference>
<dbReference type="PROSITE" id="PS50977">
    <property type="entry name" value="HTH_TETR_2"/>
    <property type="match status" value="1"/>
</dbReference>
<dbReference type="AlphaFoldDB" id="A0A9X3YLJ3"/>
<evidence type="ECO:0000256" key="1">
    <source>
        <dbReference type="ARBA" id="ARBA00023015"/>
    </source>
</evidence>
<keyword evidence="2 4" id="KW-0238">DNA-binding</keyword>
<dbReference type="InterPro" id="IPR009057">
    <property type="entry name" value="Homeodomain-like_sf"/>
</dbReference>
<proteinExistence type="predicted"/>
<organism evidence="6 7">
    <name type="scientific">Tahibacter soli</name>
    <dbReference type="NCBI Taxonomy" id="2983605"/>
    <lineage>
        <taxon>Bacteria</taxon>
        <taxon>Pseudomonadati</taxon>
        <taxon>Pseudomonadota</taxon>
        <taxon>Gammaproteobacteria</taxon>
        <taxon>Lysobacterales</taxon>
        <taxon>Rhodanobacteraceae</taxon>
        <taxon>Tahibacter</taxon>
    </lineage>
</organism>
<evidence type="ECO:0000259" key="5">
    <source>
        <dbReference type="PROSITE" id="PS50977"/>
    </source>
</evidence>